<proteinExistence type="predicted"/>
<dbReference type="AlphaFoldDB" id="A0A1T4PMN4"/>
<keyword evidence="2" id="KW-1185">Reference proteome</keyword>
<name>A0A1T4PMN4_9FIRM</name>
<protein>
    <submittedName>
        <fullName evidence="1">Uncharacterized protein</fullName>
    </submittedName>
</protein>
<organism evidence="1 2">
    <name type="scientific">Selenihalanaerobacter shriftii</name>
    <dbReference type="NCBI Taxonomy" id="142842"/>
    <lineage>
        <taxon>Bacteria</taxon>
        <taxon>Bacillati</taxon>
        <taxon>Bacillota</taxon>
        <taxon>Clostridia</taxon>
        <taxon>Halanaerobiales</taxon>
        <taxon>Halobacteroidaceae</taxon>
        <taxon>Selenihalanaerobacter</taxon>
    </lineage>
</organism>
<reference evidence="2" key="1">
    <citation type="submission" date="2017-02" db="EMBL/GenBank/DDBJ databases">
        <authorList>
            <person name="Varghese N."/>
            <person name="Submissions S."/>
        </authorList>
    </citation>
    <scope>NUCLEOTIDE SEQUENCE [LARGE SCALE GENOMIC DNA]</scope>
    <source>
        <strain evidence="2">ATCC BAA-73</strain>
    </source>
</reference>
<dbReference type="RefSeq" id="WP_078810666.1">
    <property type="nucleotide sequence ID" value="NZ_FUWM01000020.1"/>
</dbReference>
<evidence type="ECO:0000313" key="1">
    <source>
        <dbReference type="EMBL" id="SJZ92762.1"/>
    </source>
</evidence>
<gene>
    <name evidence="1" type="ORF">SAMN02745118_02222</name>
</gene>
<dbReference type="Proteomes" id="UP000190625">
    <property type="component" value="Unassembled WGS sequence"/>
</dbReference>
<dbReference type="EMBL" id="FUWM01000020">
    <property type="protein sequence ID" value="SJZ92762.1"/>
    <property type="molecule type" value="Genomic_DNA"/>
</dbReference>
<dbReference type="SUPFAM" id="SSF48695">
    <property type="entry name" value="Multiheme cytochromes"/>
    <property type="match status" value="1"/>
</dbReference>
<dbReference type="InterPro" id="IPR036280">
    <property type="entry name" value="Multihaem_cyt_sf"/>
</dbReference>
<dbReference type="STRING" id="142842.SAMN02745118_02222"/>
<evidence type="ECO:0000313" key="2">
    <source>
        <dbReference type="Proteomes" id="UP000190625"/>
    </source>
</evidence>
<dbReference type="OrthoDB" id="9814800at2"/>
<accession>A0A1T4PMN4</accession>
<sequence>MDKKIMIGLLVTLLGLLVLSGYNSIESGAQAGYPPTVPHSIENRQNCLMCHESGVMGATVTTHPERPNCVSCHVTQ</sequence>